<evidence type="ECO:0000313" key="1">
    <source>
        <dbReference type="EMBL" id="KKM74841.1"/>
    </source>
</evidence>
<dbReference type="EMBL" id="LAZR01009074">
    <property type="protein sequence ID" value="KKM74841.1"/>
    <property type="molecule type" value="Genomic_DNA"/>
</dbReference>
<sequence>MNQIHPVMKIYALLVKHHIKFFSFSEGFKSVMIKYSINWHNIIRRQKEHSLIMNMDVDAKSAFDDSFLLILNKAFKESWLLKFLDDMLDVFIKANNIDNFEYDELKEILIKCGYELTDIEKMKFWKNESIIKAKVDIRIEFEDIIQDINKNFRKIVKTIPQKERDVQDYLETFFAVKEYDFLREQEKVGFSDKSFQPDFTHKDLNIALEVKFVDKTEKKKSIIDDMSADIKPYSKNWKKILFLVYDVGGNIRDVDSYTKDFIQEGEITIRCIIIKH</sequence>
<comment type="caution">
    <text evidence="1">The sequence shown here is derived from an EMBL/GenBank/DDBJ whole genome shotgun (WGS) entry which is preliminary data.</text>
</comment>
<protein>
    <submittedName>
        <fullName evidence="1">Uncharacterized protein</fullName>
    </submittedName>
</protein>
<dbReference type="Pfam" id="PF18742">
    <property type="entry name" value="DpnII-MboI"/>
    <property type="match status" value="1"/>
</dbReference>
<dbReference type="AlphaFoldDB" id="A0A0F9KJF6"/>
<organism evidence="1">
    <name type="scientific">marine sediment metagenome</name>
    <dbReference type="NCBI Taxonomy" id="412755"/>
    <lineage>
        <taxon>unclassified sequences</taxon>
        <taxon>metagenomes</taxon>
        <taxon>ecological metagenomes</taxon>
    </lineage>
</organism>
<name>A0A0F9KJF6_9ZZZZ</name>
<gene>
    <name evidence="1" type="ORF">LCGC14_1396280</name>
</gene>
<accession>A0A0F9KJF6</accession>
<proteinExistence type="predicted"/>
<reference evidence="1" key="1">
    <citation type="journal article" date="2015" name="Nature">
        <title>Complex archaea that bridge the gap between prokaryotes and eukaryotes.</title>
        <authorList>
            <person name="Spang A."/>
            <person name="Saw J.H."/>
            <person name="Jorgensen S.L."/>
            <person name="Zaremba-Niedzwiedzka K."/>
            <person name="Martijn J."/>
            <person name="Lind A.E."/>
            <person name="van Eijk R."/>
            <person name="Schleper C."/>
            <person name="Guy L."/>
            <person name="Ettema T.J."/>
        </authorList>
    </citation>
    <scope>NUCLEOTIDE SEQUENCE</scope>
</reference>